<evidence type="ECO:0000313" key="1">
    <source>
        <dbReference type="EMBL" id="HIV86191.1"/>
    </source>
</evidence>
<proteinExistence type="predicted"/>
<dbReference type="SUPFAM" id="SSF55021">
    <property type="entry name" value="ACT-like"/>
    <property type="match status" value="1"/>
</dbReference>
<sequence>MSDKINDIIHEFSSYVVGRMGIPYRHRGVGIISIVIDAPAGVISSISGKMGMLRNVSVKVQYTKI</sequence>
<name>A0A9D1TM42_9FIRM</name>
<dbReference type="Proteomes" id="UP000824162">
    <property type="component" value="Unassembled WGS sequence"/>
</dbReference>
<accession>A0A9D1TM42</accession>
<organism evidence="1 2">
    <name type="scientific">Candidatus Monoglobus merdigallinarum</name>
    <dbReference type="NCBI Taxonomy" id="2838698"/>
    <lineage>
        <taxon>Bacteria</taxon>
        <taxon>Bacillati</taxon>
        <taxon>Bacillota</taxon>
        <taxon>Clostridia</taxon>
        <taxon>Monoglobales</taxon>
        <taxon>Monoglobaceae</taxon>
        <taxon>Monoglobus</taxon>
    </lineage>
</organism>
<reference evidence="1" key="2">
    <citation type="submission" date="2021-04" db="EMBL/GenBank/DDBJ databases">
        <authorList>
            <person name="Gilroy R."/>
        </authorList>
    </citation>
    <scope>NUCLEOTIDE SEQUENCE</scope>
    <source>
        <strain evidence="1">5790</strain>
    </source>
</reference>
<dbReference type="EMBL" id="DXIJ01000108">
    <property type="protein sequence ID" value="HIV86191.1"/>
    <property type="molecule type" value="Genomic_DNA"/>
</dbReference>
<dbReference type="InterPro" id="IPR023860">
    <property type="entry name" value="FeFe-hyd_TM1266"/>
</dbReference>
<protein>
    <submittedName>
        <fullName evidence="1">Iron-only hydrogenase system regulator</fullName>
    </submittedName>
</protein>
<gene>
    <name evidence="1" type="ORF">H9900_05205</name>
</gene>
<dbReference type="InterPro" id="IPR027271">
    <property type="entry name" value="Acetolactate_synth/TF_NikR_C"/>
</dbReference>
<dbReference type="InterPro" id="IPR045865">
    <property type="entry name" value="ACT-like_dom_sf"/>
</dbReference>
<dbReference type="Pfam" id="PF21699">
    <property type="entry name" value="TM1266-like"/>
    <property type="match status" value="1"/>
</dbReference>
<comment type="caution">
    <text evidence="1">The sequence shown here is derived from an EMBL/GenBank/DDBJ whole genome shotgun (WGS) entry which is preliminary data.</text>
</comment>
<reference evidence="1" key="1">
    <citation type="journal article" date="2021" name="PeerJ">
        <title>Extensive microbial diversity within the chicken gut microbiome revealed by metagenomics and culture.</title>
        <authorList>
            <person name="Gilroy R."/>
            <person name="Ravi A."/>
            <person name="Getino M."/>
            <person name="Pursley I."/>
            <person name="Horton D.L."/>
            <person name="Alikhan N.F."/>
            <person name="Baker D."/>
            <person name="Gharbi K."/>
            <person name="Hall N."/>
            <person name="Watson M."/>
            <person name="Adriaenssens E.M."/>
            <person name="Foster-Nyarko E."/>
            <person name="Jarju S."/>
            <person name="Secka A."/>
            <person name="Antonio M."/>
            <person name="Oren A."/>
            <person name="Chaudhuri R.R."/>
            <person name="La Ragione R."/>
            <person name="Hildebrand F."/>
            <person name="Pallen M.J."/>
        </authorList>
    </citation>
    <scope>NUCLEOTIDE SEQUENCE</scope>
    <source>
        <strain evidence="1">5790</strain>
    </source>
</reference>
<evidence type="ECO:0000313" key="2">
    <source>
        <dbReference type="Proteomes" id="UP000824162"/>
    </source>
</evidence>
<dbReference type="Gene3D" id="3.30.70.1150">
    <property type="entry name" value="ACT-like. Chain A, domain 2"/>
    <property type="match status" value="1"/>
</dbReference>
<dbReference type="NCBIfam" id="TIGR03959">
    <property type="entry name" value="hyd_TM1266"/>
    <property type="match status" value="1"/>
</dbReference>
<dbReference type="AlphaFoldDB" id="A0A9D1TM42"/>